<organism evidence="2 3">
    <name type="scientific">Pedobacter steynii</name>
    <dbReference type="NCBI Taxonomy" id="430522"/>
    <lineage>
        <taxon>Bacteria</taxon>
        <taxon>Pseudomonadati</taxon>
        <taxon>Bacteroidota</taxon>
        <taxon>Sphingobacteriia</taxon>
        <taxon>Sphingobacteriales</taxon>
        <taxon>Sphingobacteriaceae</taxon>
        <taxon>Pedobacter</taxon>
    </lineage>
</organism>
<dbReference type="OrthoDB" id="9789123at2"/>
<protein>
    <submittedName>
        <fullName evidence="2">Methyltransferase domain-containing protein</fullName>
    </submittedName>
</protein>
<evidence type="ECO:0000313" key="2">
    <source>
        <dbReference type="EMBL" id="SDM39426.1"/>
    </source>
</evidence>
<name>A0A1G9SVG8_9SPHI</name>
<sequence length="263" mass="29951">MNLYHQTGQTYNTTRTADPLITQRLRILTGNKKGDKIIDVGCGTGNYTLELAKTGLQMYGTDPSDQMLKIAEENVSPVIWKKGYAEKIDFPDAMFDGAIATLTIHHWVDLAKALKELYRVLKSGSNLVIFTATSEQMRNYWLHHYFPKMMSSAMNQMPSFSKIWEYGTDAGFEITKTEKYFVAADLEDLFLYAGKRKPEIYLDPEIRKGISSFADLAQADEIPSGLELLERDIKSQKINIVRDRFDDRMGDYLFIVLSKTAEA</sequence>
<proteinExistence type="predicted"/>
<dbReference type="CDD" id="cd02440">
    <property type="entry name" value="AdoMet_MTases"/>
    <property type="match status" value="1"/>
</dbReference>
<accession>A0A1G9SVG8</accession>
<gene>
    <name evidence="2" type="ORF">SAMN05421820_103718</name>
</gene>
<dbReference type="Proteomes" id="UP000183200">
    <property type="component" value="Unassembled WGS sequence"/>
</dbReference>
<dbReference type="AlphaFoldDB" id="A0A1G9SVG8"/>
<reference evidence="3" key="1">
    <citation type="submission" date="2016-10" db="EMBL/GenBank/DDBJ databases">
        <authorList>
            <person name="Varghese N."/>
            <person name="Submissions S."/>
        </authorList>
    </citation>
    <scope>NUCLEOTIDE SEQUENCE [LARGE SCALE GENOMIC DNA]</scope>
    <source>
        <strain evidence="3">DSM 19110</strain>
    </source>
</reference>
<dbReference type="SUPFAM" id="SSF53335">
    <property type="entry name" value="S-adenosyl-L-methionine-dependent methyltransferases"/>
    <property type="match status" value="1"/>
</dbReference>
<dbReference type="RefSeq" id="WP_074606664.1">
    <property type="nucleotide sequence ID" value="NZ_FNGY01000003.1"/>
</dbReference>
<evidence type="ECO:0000259" key="1">
    <source>
        <dbReference type="Pfam" id="PF08241"/>
    </source>
</evidence>
<keyword evidence="2" id="KW-0808">Transferase</keyword>
<dbReference type="PANTHER" id="PTHR43591">
    <property type="entry name" value="METHYLTRANSFERASE"/>
    <property type="match status" value="1"/>
</dbReference>
<dbReference type="InterPro" id="IPR013216">
    <property type="entry name" value="Methyltransf_11"/>
</dbReference>
<dbReference type="STRING" id="430522.BFS30_03855"/>
<keyword evidence="2" id="KW-0489">Methyltransferase</keyword>
<dbReference type="EMBL" id="FNGY01000003">
    <property type="protein sequence ID" value="SDM39426.1"/>
    <property type="molecule type" value="Genomic_DNA"/>
</dbReference>
<dbReference type="GO" id="GO:0032259">
    <property type="term" value="P:methylation"/>
    <property type="evidence" value="ECO:0007669"/>
    <property type="project" value="UniProtKB-KW"/>
</dbReference>
<feature type="domain" description="Methyltransferase type 11" evidence="1">
    <location>
        <begin position="38"/>
        <end position="129"/>
    </location>
</feature>
<dbReference type="InterPro" id="IPR029063">
    <property type="entry name" value="SAM-dependent_MTases_sf"/>
</dbReference>
<keyword evidence="3" id="KW-1185">Reference proteome</keyword>
<dbReference type="Pfam" id="PF08241">
    <property type="entry name" value="Methyltransf_11"/>
    <property type="match status" value="1"/>
</dbReference>
<dbReference type="Gene3D" id="3.40.50.150">
    <property type="entry name" value="Vaccinia Virus protein VP39"/>
    <property type="match status" value="1"/>
</dbReference>
<dbReference type="GO" id="GO:0008757">
    <property type="term" value="F:S-adenosylmethionine-dependent methyltransferase activity"/>
    <property type="evidence" value="ECO:0007669"/>
    <property type="project" value="InterPro"/>
</dbReference>
<evidence type="ECO:0000313" key="3">
    <source>
        <dbReference type="Proteomes" id="UP000183200"/>
    </source>
</evidence>